<dbReference type="AlphaFoldDB" id="A0A4Y2U3A2"/>
<proteinExistence type="predicted"/>
<keyword evidence="3" id="KW-1185">Reference proteome</keyword>
<evidence type="ECO:0000313" key="3">
    <source>
        <dbReference type="Proteomes" id="UP000499080"/>
    </source>
</evidence>
<accession>A0A4Y2U3A2</accession>
<reference evidence="2 3" key="1">
    <citation type="journal article" date="2019" name="Sci. Rep.">
        <title>Orb-weaving spider Araneus ventricosus genome elucidates the spidroin gene catalogue.</title>
        <authorList>
            <person name="Kono N."/>
            <person name="Nakamura H."/>
            <person name="Ohtoshi R."/>
            <person name="Moran D.A.P."/>
            <person name="Shinohara A."/>
            <person name="Yoshida Y."/>
            <person name="Fujiwara M."/>
            <person name="Mori M."/>
            <person name="Tomita M."/>
            <person name="Arakawa K."/>
        </authorList>
    </citation>
    <scope>NUCLEOTIDE SEQUENCE [LARGE SCALE GENOMIC DNA]</scope>
</reference>
<feature type="region of interest" description="Disordered" evidence="1">
    <location>
        <begin position="1"/>
        <end position="20"/>
    </location>
</feature>
<evidence type="ECO:0000256" key="1">
    <source>
        <dbReference type="SAM" id="MobiDB-lite"/>
    </source>
</evidence>
<dbReference type="Proteomes" id="UP000499080">
    <property type="component" value="Unassembled WGS sequence"/>
</dbReference>
<protein>
    <submittedName>
        <fullName evidence="2">Uncharacterized protein</fullName>
    </submittedName>
</protein>
<comment type="caution">
    <text evidence="2">The sequence shown here is derived from an EMBL/GenBank/DDBJ whole genome shotgun (WGS) entry which is preliminary data.</text>
</comment>
<name>A0A4Y2U3A2_ARAVE</name>
<organism evidence="2 3">
    <name type="scientific">Araneus ventricosus</name>
    <name type="common">Orbweaver spider</name>
    <name type="synonym">Epeira ventricosa</name>
    <dbReference type="NCBI Taxonomy" id="182803"/>
    <lineage>
        <taxon>Eukaryota</taxon>
        <taxon>Metazoa</taxon>
        <taxon>Ecdysozoa</taxon>
        <taxon>Arthropoda</taxon>
        <taxon>Chelicerata</taxon>
        <taxon>Arachnida</taxon>
        <taxon>Araneae</taxon>
        <taxon>Araneomorphae</taxon>
        <taxon>Entelegynae</taxon>
        <taxon>Araneoidea</taxon>
        <taxon>Araneidae</taxon>
        <taxon>Araneus</taxon>
    </lineage>
</organism>
<feature type="non-terminal residue" evidence="2">
    <location>
        <position position="1"/>
    </location>
</feature>
<gene>
    <name evidence="2" type="ORF">AVEN_82874_1</name>
</gene>
<dbReference type="EMBL" id="BGPR01032784">
    <property type="protein sequence ID" value="GBO06464.1"/>
    <property type="molecule type" value="Genomic_DNA"/>
</dbReference>
<evidence type="ECO:0000313" key="2">
    <source>
        <dbReference type="EMBL" id="GBO06464.1"/>
    </source>
</evidence>
<sequence length="98" mass="9996">TSTGHGPNPPEGGTSRHRSGVDILPQQFSQMFRGPVETVINNGYDILYGINDIGKAAANADGAGVIKGLGATFSGLTNIFQNLGSLLSSFQGFGISGG</sequence>